<dbReference type="PANTHER" id="PTHR30587">
    <property type="entry name" value="FLAGELLAR BIOSYNTHETIC PROTEIN FLIP"/>
    <property type="match status" value="1"/>
</dbReference>
<evidence type="ECO:0000256" key="10">
    <source>
        <dbReference type="ARBA" id="ARBA00023136"/>
    </source>
</evidence>
<dbReference type="GO" id="GO:0009306">
    <property type="term" value="P:protein secretion"/>
    <property type="evidence" value="ECO:0007669"/>
    <property type="project" value="UniProtKB-UniRule"/>
</dbReference>
<dbReference type="PROSITE" id="PS01061">
    <property type="entry name" value="FLIP_2"/>
    <property type="match status" value="1"/>
</dbReference>
<dbReference type="PANTHER" id="PTHR30587:SF0">
    <property type="entry name" value="FLAGELLAR BIOSYNTHETIC PROTEIN FLIP"/>
    <property type="match status" value="1"/>
</dbReference>
<evidence type="ECO:0000313" key="15">
    <source>
        <dbReference type="Proteomes" id="UP001156870"/>
    </source>
</evidence>
<feature type="transmembrane region" description="Helical" evidence="13">
    <location>
        <begin position="250"/>
        <end position="270"/>
    </location>
</feature>
<keyword evidence="12 13" id="KW-1006">Bacterial flagellum protein export</keyword>
<evidence type="ECO:0000256" key="4">
    <source>
        <dbReference type="ARBA" id="ARBA00022448"/>
    </source>
</evidence>
<comment type="similarity">
    <text evidence="2 13">Belongs to the FliP/MopC/SpaP family.</text>
</comment>
<dbReference type="PROSITE" id="PS01060">
    <property type="entry name" value="FLIP_1"/>
    <property type="match status" value="1"/>
</dbReference>
<dbReference type="Proteomes" id="UP001156870">
    <property type="component" value="Unassembled WGS sequence"/>
</dbReference>
<dbReference type="InterPro" id="IPR005837">
    <property type="entry name" value="FliP"/>
</dbReference>
<keyword evidence="15" id="KW-1185">Reference proteome</keyword>
<keyword evidence="14" id="KW-0966">Cell projection</keyword>
<dbReference type="GO" id="GO:0044781">
    <property type="term" value="P:bacterial-type flagellum organization"/>
    <property type="evidence" value="ECO:0007669"/>
    <property type="project" value="UniProtKB-UniRule"/>
</dbReference>
<evidence type="ECO:0000313" key="14">
    <source>
        <dbReference type="EMBL" id="GLS24744.1"/>
    </source>
</evidence>
<protein>
    <recommendedName>
        <fullName evidence="3 13">Flagellar biosynthetic protein FliP</fullName>
    </recommendedName>
</protein>
<dbReference type="Pfam" id="PF00813">
    <property type="entry name" value="FliP"/>
    <property type="match status" value="1"/>
</dbReference>
<evidence type="ECO:0000256" key="3">
    <source>
        <dbReference type="ARBA" id="ARBA00021714"/>
    </source>
</evidence>
<evidence type="ECO:0000256" key="7">
    <source>
        <dbReference type="ARBA" id="ARBA00022795"/>
    </source>
</evidence>
<dbReference type="GO" id="GO:0005886">
    <property type="term" value="C:plasma membrane"/>
    <property type="evidence" value="ECO:0007669"/>
    <property type="project" value="UniProtKB-SubCell"/>
</dbReference>
<keyword evidence="6 13" id="KW-0812">Transmembrane</keyword>
<dbReference type="PRINTS" id="PR00951">
    <property type="entry name" value="FLGBIOSNFLIP"/>
</dbReference>
<comment type="caution">
    <text evidence="14">The sequence shown here is derived from an EMBL/GenBank/DDBJ whole genome shotgun (WGS) entry which is preliminary data.</text>
</comment>
<keyword evidence="8 13" id="KW-0653">Protein transport</keyword>
<dbReference type="GO" id="GO:0009425">
    <property type="term" value="C:bacterial-type flagellum basal body"/>
    <property type="evidence" value="ECO:0007669"/>
    <property type="project" value="UniProtKB-SubCell"/>
</dbReference>
<gene>
    <name evidence="13 14" type="primary">fliP</name>
    <name evidence="14" type="ORF">GCM10007877_04580</name>
</gene>
<evidence type="ECO:0000256" key="2">
    <source>
        <dbReference type="ARBA" id="ARBA00006257"/>
    </source>
</evidence>
<keyword evidence="5 13" id="KW-1003">Cell membrane</keyword>
<keyword evidence="14" id="KW-0969">Cilium</keyword>
<sequence>MLLAQGVYSQSASSVSNNNVVANPSSVTQPQNQQNTIDEDFFPIDELGGLKAVTVTTNPDGSQEYSVTLQILALMTALTFIPAIIMMMTSFTRIIIVFSILRQALGLQQTPSNQIMIGLALFMTLFIMSPVLEKINTDAVEPYISDEMTSVQAFNAAQKPLHEFMLGQTRENDLKLFLDIGDYPPLNAPEDVPFVVLVPAFVTSELKTAFQIGFIIFIPFLVIDIVVASVLMAMGMMMLSPLIISLPFKIMLFVLVDGWGLIVGTLAASFGV</sequence>
<keyword evidence="4 13" id="KW-0813">Transport</keyword>
<proteinExistence type="inferred from homology"/>
<keyword evidence="7 13" id="KW-1005">Bacterial flagellum biogenesis</keyword>
<dbReference type="NCBIfam" id="NF009438">
    <property type="entry name" value="PRK12797.1"/>
    <property type="match status" value="1"/>
</dbReference>
<evidence type="ECO:0000256" key="9">
    <source>
        <dbReference type="ARBA" id="ARBA00022989"/>
    </source>
</evidence>
<evidence type="ECO:0000256" key="5">
    <source>
        <dbReference type="ARBA" id="ARBA00022475"/>
    </source>
</evidence>
<feature type="transmembrane region" description="Helical" evidence="13">
    <location>
        <begin position="113"/>
        <end position="132"/>
    </location>
</feature>
<dbReference type="PRINTS" id="PR01302">
    <property type="entry name" value="TYPE3IMPPROT"/>
</dbReference>
<evidence type="ECO:0000256" key="8">
    <source>
        <dbReference type="ARBA" id="ARBA00022927"/>
    </source>
</evidence>
<comment type="function">
    <text evidence="1 13">Plays a role in the flagellum-specific transport system.</text>
</comment>
<feature type="transmembrane region" description="Helical" evidence="13">
    <location>
        <begin position="71"/>
        <end position="101"/>
    </location>
</feature>
<accession>A0AA37T291</accession>
<dbReference type="InterPro" id="IPR005838">
    <property type="entry name" value="T3SS_IM_P"/>
</dbReference>
<keyword evidence="14" id="KW-0282">Flagellum</keyword>
<dbReference type="EMBL" id="BSPD01000017">
    <property type="protein sequence ID" value="GLS24744.1"/>
    <property type="molecule type" value="Genomic_DNA"/>
</dbReference>
<keyword evidence="10 13" id="KW-0472">Membrane</keyword>
<organism evidence="14 15">
    <name type="scientific">Marinibactrum halimedae</name>
    <dbReference type="NCBI Taxonomy" id="1444977"/>
    <lineage>
        <taxon>Bacteria</taxon>
        <taxon>Pseudomonadati</taxon>
        <taxon>Pseudomonadota</taxon>
        <taxon>Gammaproteobacteria</taxon>
        <taxon>Cellvibrionales</taxon>
        <taxon>Cellvibrionaceae</taxon>
        <taxon>Marinibactrum</taxon>
    </lineage>
</organism>
<comment type="subcellular location">
    <subcellularLocation>
        <location evidence="13">Cell membrane</location>
        <topology evidence="13">Multi-pass membrane protein</topology>
    </subcellularLocation>
    <subcellularLocation>
        <location evidence="13">Bacterial flagellum basal body</location>
    </subcellularLocation>
</comment>
<dbReference type="AlphaFoldDB" id="A0AA37T291"/>
<reference evidence="14 15" key="1">
    <citation type="journal article" date="2014" name="Int. J. Syst. Evol. Microbiol.">
        <title>Complete genome sequence of Corynebacterium casei LMG S-19264T (=DSM 44701T), isolated from a smear-ripened cheese.</title>
        <authorList>
            <consortium name="US DOE Joint Genome Institute (JGI-PGF)"/>
            <person name="Walter F."/>
            <person name="Albersmeier A."/>
            <person name="Kalinowski J."/>
            <person name="Ruckert C."/>
        </authorList>
    </citation>
    <scope>NUCLEOTIDE SEQUENCE [LARGE SCALE GENOMIC DNA]</scope>
    <source>
        <strain evidence="14 15">NBRC 110095</strain>
    </source>
</reference>
<evidence type="ECO:0000256" key="6">
    <source>
        <dbReference type="ARBA" id="ARBA00022692"/>
    </source>
</evidence>
<evidence type="ECO:0000256" key="13">
    <source>
        <dbReference type="RuleBase" id="RU362069"/>
    </source>
</evidence>
<keyword evidence="9 13" id="KW-1133">Transmembrane helix</keyword>
<name>A0AA37T291_9GAMM</name>
<evidence type="ECO:0000256" key="1">
    <source>
        <dbReference type="ARBA" id="ARBA00003663"/>
    </source>
</evidence>
<feature type="transmembrane region" description="Helical" evidence="13">
    <location>
        <begin position="212"/>
        <end position="238"/>
    </location>
</feature>
<dbReference type="NCBIfam" id="TIGR01103">
    <property type="entry name" value="fliP"/>
    <property type="match status" value="1"/>
</dbReference>
<evidence type="ECO:0000256" key="12">
    <source>
        <dbReference type="ARBA" id="ARBA00023225"/>
    </source>
</evidence>
<evidence type="ECO:0000256" key="11">
    <source>
        <dbReference type="ARBA" id="ARBA00023143"/>
    </source>
</evidence>
<keyword evidence="11" id="KW-0975">Bacterial flagellum</keyword>